<evidence type="ECO:0000313" key="6">
    <source>
        <dbReference type="Proteomes" id="UP000294360"/>
    </source>
</evidence>
<dbReference type="PROSITE" id="PS00041">
    <property type="entry name" value="HTH_ARAC_FAMILY_1"/>
    <property type="match status" value="1"/>
</dbReference>
<dbReference type="PROSITE" id="PS01124">
    <property type="entry name" value="HTH_ARAC_FAMILY_2"/>
    <property type="match status" value="1"/>
</dbReference>
<proteinExistence type="predicted"/>
<dbReference type="PANTHER" id="PTHR43130:SF3">
    <property type="entry name" value="HTH-TYPE TRANSCRIPTIONAL REGULATOR RV1931C"/>
    <property type="match status" value="1"/>
</dbReference>
<gene>
    <name evidence="5" type="ORF">MTUNDRAET4_0115</name>
</gene>
<dbReference type="InterPro" id="IPR002818">
    <property type="entry name" value="DJ-1/PfpI"/>
</dbReference>
<dbReference type="GO" id="GO:0043565">
    <property type="term" value="F:sequence-specific DNA binding"/>
    <property type="evidence" value="ECO:0007669"/>
    <property type="project" value="InterPro"/>
</dbReference>
<evidence type="ECO:0000256" key="1">
    <source>
        <dbReference type="ARBA" id="ARBA00023015"/>
    </source>
</evidence>
<dbReference type="InterPro" id="IPR029062">
    <property type="entry name" value="Class_I_gatase-like"/>
</dbReference>
<organism evidence="5 6">
    <name type="scientific">Methylocella tundrae</name>
    <dbReference type="NCBI Taxonomy" id="227605"/>
    <lineage>
        <taxon>Bacteria</taxon>
        <taxon>Pseudomonadati</taxon>
        <taxon>Pseudomonadota</taxon>
        <taxon>Alphaproteobacteria</taxon>
        <taxon>Hyphomicrobiales</taxon>
        <taxon>Beijerinckiaceae</taxon>
        <taxon>Methylocella</taxon>
    </lineage>
</organism>
<keyword evidence="1" id="KW-0805">Transcription regulation</keyword>
<dbReference type="KEGG" id="mtun:MTUNDRAET4_0115.1"/>
<geneLocation type="plasmid" evidence="5 6">
    <name>2</name>
</geneLocation>
<dbReference type="CDD" id="cd03138">
    <property type="entry name" value="GATase1_AraC_2"/>
    <property type="match status" value="1"/>
</dbReference>
<dbReference type="RefSeq" id="WP_134492869.1">
    <property type="nucleotide sequence ID" value="NZ_LR536451.1"/>
</dbReference>
<dbReference type="SMART" id="SM00342">
    <property type="entry name" value="HTH_ARAC"/>
    <property type="match status" value="1"/>
</dbReference>
<dbReference type="Proteomes" id="UP000294360">
    <property type="component" value="Plasmid 2"/>
</dbReference>
<reference evidence="5 6" key="1">
    <citation type="submission" date="2019-03" db="EMBL/GenBank/DDBJ databases">
        <authorList>
            <person name="Kox A.R. M."/>
        </authorList>
    </citation>
    <scope>NUCLEOTIDE SEQUENCE [LARGE SCALE GENOMIC DNA]</scope>
    <source>
        <strain evidence="5">MTUNDRAET4 annotated genome</strain>
        <plasmid evidence="6">2</plasmid>
    </source>
</reference>
<dbReference type="GO" id="GO:0003700">
    <property type="term" value="F:DNA-binding transcription factor activity"/>
    <property type="evidence" value="ECO:0007669"/>
    <property type="project" value="InterPro"/>
</dbReference>
<dbReference type="InterPro" id="IPR052158">
    <property type="entry name" value="INH-QAR"/>
</dbReference>
<dbReference type="SUPFAM" id="SSF46689">
    <property type="entry name" value="Homeodomain-like"/>
    <property type="match status" value="2"/>
</dbReference>
<dbReference type="InterPro" id="IPR018060">
    <property type="entry name" value="HTH_AraC"/>
</dbReference>
<keyword evidence="2" id="KW-0238">DNA-binding</keyword>
<dbReference type="Gene3D" id="1.10.10.60">
    <property type="entry name" value="Homeodomain-like"/>
    <property type="match status" value="2"/>
</dbReference>
<feature type="domain" description="HTH araC/xylS-type" evidence="4">
    <location>
        <begin position="239"/>
        <end position="339"/>
    </location>
</feature>
<name>A0A4U8Z6R9_METTU</name>
<keyword evidence="5" id="KW-0614">Plasmid</keyword>
<evidence type="ECO:0000313" key="5">
    <source>
        <dbReference type="EMBL" id="VFU16460.1"/>
    </source>
</evidence>
<dbReference type="SUPFAM" id="SSF52317">
    <property type="entry name" value="Class I glutamine amidotransferase-like"/>
    <property type="match status" value="1"/>
</dbReference>
<sequence length="355" mass="39123">MRKHKDKEASSFPAITRRGGSGDPVEIGLLLYPGAQLAAVYGLTDLFGIANRLAEGHGGDATALRISHWRLDAAHACVESAFDTHPQLDSRPAVIIAPPSLAEPPERDATARLALWLAEQHRGGATLCSICAGSFLLAETGLLAGRLATTHWSHAETLAQRFPDIHVNADKLIVDDGDIITAAGLMAWTDLGLKLVDRLLGPTIMIETARFLLVDPAGREQRYYSSFSPKLRHGDEAILKTQHWLQAQGAQPRHVSLKAMAARAGLEERTFLRRFHKATGLKPTEYCQHLRVGRAREMLEFTSRRFDEIAFAVGYDDASAFRKVFLKVMGLTPADYRRRFSIAAGVGRPFLDERQ</sequence>
<dbReference type="OrthoDB" id="186587at2"/>
<dbReference type="Pfam" id="PF12833">
    <property type="entry name" value="HTH_18"/>
    <property type="match status" value="1"/>
</dbReference>
<evidence type="ECO:0000259" key="4">
    <source>
        <dbReference type="PROSITE" id="PS01124"/>
    </source>
</evidence>
<protein>
    <submittedName>
        <fullName evidence="5">Transcriptional regulator, AraC family</fullName>
    </submittedName>
</protein>
<dbReference type="InterPro" id="IPR018062">
    <property type="entry name" value="HTH_AraC-typ_CS"/>
</dbReference>
<dbReference type="PANTHER" id="PTHR43130">
    <property type="entry name" value="ARAC-FAMILY TRANSCRIPTIONAL REGULATOR"/>
    <property type="match status" value="1"/>
</dbReference>
<evidence type="ECO:0000256" key="2">
    <source>
        <dbReference type="ARBA" id="ARBA00023125"/>
    </source>
</evidence>
<dbReference type="InterPro" id="IPR009057">
    <property type="entry name" value="Homeodomain-like_sf"/>
</dbReference>
<keyword evidence="3" id="KW-0804">Transcription</keyword>
<dbReference type="EMBL" id="LR536451">
    <property type="protein sequence ID" value="VFU16460.1"/>
    <property type="molecule type" value="Genomic_DNA"/>
</dbReference>
<dbReference type="AlphaFoldDB" id="A0A4U8Z6R9"/>
<dbReference type="Gene3D" id="3.40.50.880">
    <property type="match status" value="1"/>
</dbReference>
<evidence type="ECO:0000256" key="3">
    <source>
        <dbReference type="ARBA" id="ARBA00023163"/>
    </source>
</evidence>
<accession>A0A4U8Z6R9</accession>
<dbReference type="Pfam" id="PF01965">
    <property type="entry name" value="DJ-1_PfpI"/>
    <property type="match status" value="1"/>
</dbReference>